<organism evidence="2 3">
    <name type="scientific">Klebsormidium nitens</name>
    <name type="common">Green alga</name>
    <name type="synonym">Ulothrix nitens</name>
    <dbReference type="NCBI Taxonomy" id="105231"/>
    <lineage>
        <taxon>Eukaryota</taxon>
        <taxon>Viridiplantae</taxon>
        <taxon>Streptophyta</taxon>
        <taxon>Klebsormidiophyceae</taxon>
        <taxon>Klebsormidiales</taxon>
        <taxon>Klebsormidiaceae</taxon>
        <taxon>Klebsormidium</taxon>
    </lineage>
</organism>
<dbReference type="AlphaFoldDB" id="A0A1Y1I6Q9"/>
<keyword evidence="1" id="KW-0732">Signal</keyword>
<dbReference type="EMBL" id="DF237156">
    <property type="protein sequence ID" value="GAQ84821.1"/>
    <property type="molecule type" value="Genomic_DNA"/>
</dbReference>
<evidence type="ECO:0000313" key="2">
    <source>
        <dbReference type="EMBL" id="GAQ84821.1"/>
    </source>
</evidence>
<evidence type="ECO:0000256" key="1">
    <source>
        <dbReference type="SAM" id="SignalP"/>
    </source>
</evidence>
<feature type="signal peptide" evidence="1">
    <location>
        <begin position="1"/>
        <end position="19"/>
    </location>
</feature>
<sequence>MASGTIVAFLTYLWSASSGRSLALTQSGGGAATQPRHTSSTGSRKLLQVLPPRYVCLQAGLNPCVLAPDSPLLPVLVPAIIPANFTFCCPAPPMVSPQATAALPGYCPPYTRASQLFELCASASPVTGLPPVTPAPTPSTPGELPPGSVCSEGLNPCRLEPLSPLSGYFSSVPNVRFCCGPPTISPQAAAGLPVYCPVRAFSDLDLNCASPFLATLPQVTPTPTPGIPVVCPANSTACIFPGQNPNGQPVCCPGTTCPAALNMMINCSPL</sequence>
<protein>
    <submittedName>
        <fullName evidence="2">Uncharacterized protein</fullName>
    </submittedName>
</protein>
<feature type="chain" id="PRO_5012892034" evidence="1">
    <location>
        <begin position="20"/>
        <end position="270"/>
    </location>
</feature>
<evidence type="ECO:0000313" key="3">
    <source>
        <dbReference type="Proteomes" id="UP000054558"/>
    </source>
</evidence>
<keyword evidence="3" id="KW-1185">Reference proteome</keyword>
<dbReference type="OMA" id="MCSKAHP"/>
<accession>A0A1Y1I6Q9</accession>
<name>A0A1Y1I6Q9_KLENI</name>
<gene>
    <name evidence="2" type="ORF">KFL_002070160</name>
</gene>
<proteinExistence type="predicted"/>
<dbReference type="Proteomes" id="UP000054558">
    <property type="component" value="Unassembled WGS sequence"/>
</dbReference>
<reference evidence="2 3" key="1">
    <citation type="journal article" date="2014" name="Nat. Commun.">
        <title>Klebsormidium flaccidum genome reveals primary factors for plant terrestrial adaptation.</title>
        <authorList>
            <person name="Hori K."/>
            <person name="Maruyama F."/>
            <person name="Fujisawa T."/>
            <person name="Togashi T."/>
            <person name="Yamamoto N."/>
            <person name="Seo M."/>
            <person name="Sato S."/>
            <person name="Yamada T."/>
            <person name="Mori H."/>
            <person name="Tajima N."/>
            <person name="Moriyama T."/>
            <person name="Ikeuchi M."/>
            <person name="Watanabe M."/>
            <person name="Wada H."/>
            <person name="Kobayashi K."/>
            <person name="Saito M."/>
            <person name="Masuda T."/>
            <person name="Sasaki-Sekimoto Y."/>
            <person name="Mashiguchi K."/>
            <person name="Awai K."/>
            <person name="Shimojima M."/>
            <person name="Masuda S."/>
            <person name="Iwai M."/>
            <person name="Nobusawa T."/>
            <person name="Narise T."/>
            <person name="Kondo S."/>
            <person name="Saito H."/>
            <person name="Sato R."/>
            <person name="Murakawa M."/>
            <person name="Ihara Y."/>
            <person name="Oshima-Yamada Y."/>
            <person name="Ohtaka K."/>
            <person name="Satoh M."/>
            <person name="Sonobe K."/>
            <person name="Ishii M."/>
            <person name="Ohtani R."/>
            <person name="Kanamori-Sato M."/>
            <person name="Honoki R."/>
            <person name="Miyazaki D."/>
            <person name="Mochizuki H."/>
            <person name="Umetsu J."/>
            <person name="Higashi K."/>
            <person name="Shibata D."/>
            <person name="Kamiya Y."/>
            <person name="Sato N."/>
            <person name="Nakamura Y."/>
            <person name="Tabata S."/>
            <person name="Ida S."/>
            <person name="Kurokawa K."/>
            <person name="Ohta H."/>
        </authorList>
    </citation>
    <scope>NUCLEOTIDE SEQUENCE [LARGE SCALE GENOMIC DNA]</scope>
    <source>
        <strain evidence="2 3">NIES-2285</strain>
    </source>
</reference>